<name>A0ACC1TDR4_9APHY</name>
<comment type="caution">
    <text evidence="1">The sequence shown here is derived from an EMBL/GenBank/DDBJ whole genome shotgun (WGS) entry which is preliminary data.</text>
</comment>
<protein>
    <submittedName>
        <fullName evidence="1">Uncharacterized protein</fullName>
    </submittedName>
</protein>
<keyword evidence="2" id="KW-1185">Reference proteome</keyword>
<evidence type="ECO:0000313" key="2">
    <source>
        <dbReference type="Proteomes" id="UP001148662"/>
    </source>
</evidence>
<evidence type="ECO:0000313" key="1">
    <source>
        <dbReference type="EMBL" id="KAJ3558833.1"/>
    </source>
</evidence>
<sequence>MTALTSFIAPTAGIVLPLALMLSGILTVQLHFYLTQYEQDPFFRKAFVILVCLVDYAQSALCIHLFHAYLSADFMDVLEILHIDWSVGAFITLEVLLIVMIQTFYVYRAWLLSNKNWAVGLIPGITLSLRTGFGFATAALTSNGSFIPCLRAQIGDTIRLTLSGSLCPAHSGLCDQHRRKYFDNVNSDLNHVYANTMLANLNARKHIRHAMTLHPRVFDSGVALSGPPSGMRTTDTWTDARGNIQHPRINIETGGIQDSALVEEPENVISRLAHLPGHDVPWLSYVPSLDQFEPPYNFYEPPIVSDKVFKR</sequence>
<proteinExistence type="predicted"/>
<gene>
    <name evidence="1" type="ORF">NM688_g685</name>
</gene>
<dbReference type="EMBL" id="JANHOG010000063">
    <property type="protein sequence ID" value="KAJ3558833.1"/>
    <property type="molecule type" value="Genomic_DNA"/>
</dbReference>
<organism evidence="1 2">
    <name type="scientific">Phlebia brevispora</name>
    <dbReference type="NCBI Taxonomy" id="194682"/>
    <lineage>
        <taxon>Eukaryota</taxon>
        <taxon>Fungi</taxon>
        <taxon>Dikarya</taxon>
        <taxon>Basidiomycota</taxon>
        <taxon>Agaricomycotina</taxon>
        <taxon>Agaricomycetes</taxon>
        <taxon>Polyporales</taxon>
        <taxon>Meruliaceae</taxon>
        <taxon>Phlebia</taxon>
    </lineage>
</organism>
<dbReference type="Proteomes" id="UP001148662">
    <property type="component" value="Unassembled WGS sequence"/>
</dbReference>
<reference evidence="1" key="1">
    <citation type="submission" date="2022-07" db="EMBL/GenBank/DDBJ databases">
        <title>Genome Sequence of Phlebia brevispora.</title>
        <authorList>
            <person name="Buettner E."/>
        </authorList>
    </citation>
    <scope>NUCLEOTIDE SEQUENCE</scope>
    <source>
        <strain evidence="1">MPL23</strain>
    </source>
</reference>
<accession>A0ACC1TDR4</accession>